<keyword evidence="1" id="KW-0732">Signal</keyword>
<proteinExistence type="evidence at transcript level"/>
<evidence type="ECO:0000256" key="1">
    <source>
        <dbReference type="SAM" id="SignalP"/>
    </source>
</evidence>
<sequence length="57" mass="6084">MKILLSLLVVLFVCLVRFGSAQINSEDVARISLVGLDSDYDDEERVLSSGVIASLGG</sequence>
<feature type="signal peptide" evidence="1">
    <location>
        <begin position="1"/>
        <end position="21"/>
    </location>
</feature>
<feature type="chain" id="PRO_5014940260" evidence="1">
    <location>
        <begin position="22"/>
        <end position="57"/>
    </location>
</feature>
<name>A0A2K8JLX6_PRIPG</name>
<reference evidence="2" key="1">
    <citation type="submission" date="2016-10" db="EMBL/GenBank/DDBJ databases">
        <title>The assassin bug Pristhesancus plagipennis produces two different types of venom.</title>
        <authorList>
            <person name="Walker A.A."/>
            <person name="Herzig V."/>
            <person name="Jin J."/>
            <person name="Fry B.G."/>
            <person name="King G.F."/>
        </authorList>
    </citation>
    <scope>NUCLEOTIDE SEQUENCE</scope>
</reference>
<accession>A0A2K8JLX6</accession>
<protein>
    <submittedName>
        <fullName evidence="2">Venom peptide Pp14a</fullName>
    </submittedName>
</protein>
<dbReference type="EMBL" id="KY030913">
    <property type="protein sequence ID" value="ATU82664.1"/>
    <property type="molecule type" value="mRNA"/>
</dbReference>
<evidence type="ECO:0000313" key="2">
    <source>
        <dbReference type="EMBL" id="ATU82664.1"/>
    </source>
</evidence>
<organism evidence="2">
    <name type="scientific">Pristhesancus plagipennis</name>
    <name type="common">Common assassin bug</name>
    <dbReference type="NCBI Taxonomy" id="1955184"/>
    <lineage>
        <taxon>Eukaryota</taxon>
        <taxon>Metazoa</taxon>
        <taxon>Ecdysozoa</taxon>
        <taxon>Arthropoda</taxon>
        <taxon>Hexapoda</taxon>
        <taxon>Insecta</taxon>
        <taxon>Pterygota</taxon>
        <taxon>Neoptera</taxon>
        <taxon>Paraneoptera</taxon>
        <taxon>Hemiptera</taxon>
        <taxon>Heteroptera</taxon>
        <taxon>Panheteroptera</taxon>
        <taxon>Cimicomorpha</taxon>
        <taxon>Reduviidae</taxon>
        <taxon>Harpactorinae</taxon>
        <taxon>Harpactorini</taxon>
        <taxon>Pristhesancus</taxon>
    </lineage>
</organism>
<dbReference type="AlphaFoldDB" id="A0A2K8JLX6"/>